<proteinExistence type="predicted"/>
<evidence type="ECO:0000313" key="1">
    <source>
        <dbReference type="EMBL" id="MPC80736.1"/>
    </source>
</evidence>
<reference evidence="1 2" key="1">
    <citation type="submission" date="2019-05" db="EMBL/GenBank/DDBJ databases">
        <title>Another draft genome of Portunus trituberculatus and its Hox gene families provides insights of decapod evolution.</title>
        <authorList>
            <person name="Jeong J.-H."/>
            <person name="Song I."/>
            <person name="Kim S."/>
            <person name="Choi T."/>
            <person name="Kim D."/>
            <person name="Ryu S."/>
            <person name="Kim W."/>
        </authorList>
    </citation>
    <scope>NUCLEOTIDE SEQUENCE [LARGE SCALE GENOMIC DNA]</scope>
    <source>
        <tissue evidence="1">Muscle</tissue>
    </source>
</reference>
<evidence type="ECO:0000313" key="2">
    <source>
        <dbReference type="Proteomes" id="UP000324222"/>
    </source>
</evidence>
<accession>A0A5B7IFK2</accession>
<organism evidence="1 2">
    <name type="scientific">Portunus trituberculatus</name>
    <name type="common">Swimming crab</name>
    <name type="synonym">Neptunus trituberculatus</name>
    <dbReference type="NCBI Taxonomy" id="210409"/>
    <lineage>
        <taxon>Eukaryota</taxon>
        <taxon>Metazoa</taxon>
        <taxon>Ecdysozoa</taxon>
        <taxon>Arthropoda</taxon>
        <taxon>Crustacea</taxon>
        <taxon>Multicrustacea</taxon>
        <taxon>Malacostraca</taxon>
        <taxon>Eumalacostraca</taxon>
        <taxon>Eucarida</taxon>
        <taxon>Decapoda</taxon>
        <taxon>Pleocyemata</taxon>
        <taxon>Brachyura</taxon>
        <taxon>Eubrachyura</taxon>
        <taxon>Portunoidea</taxon>
        <taxon>Portunidae</taxon>
        <taxon>Portuninae</taxon>
        <taxon>Portunus</taxon>
    </lineage>
</organism>
<gene>
    <name evidence="1" type="ORF">E2C01_075324</name>
</gene>
<comment type="caution">
    <text evidence="1">The sequence shown here is derived from an EMBL/GenBank/DDBJ whole genome shotgun (WGS) entry which is preliminary data.</text>
</comment>
<sequence>MTRERTRFMFAKEGHSLVERENFAGRGNDHLDEDSTRGYYLTPGPRPSAHLRVSWVGWLAGWLAEWMAGWLGGWLALERHPDGRTHAPAATSQPRTLLGEPCHKLRLIWTTPRKQGEDHPVCDDVMETSGARFMLPSSVHLLEYMHIVFLRSCISGVFPCHCVTASLSPAVSVMEARTPTTLNQASPHW</sequence>
<dbReference type="Proteomes" id="UP000324222">
    <property type="component" value="Unassembled WGS sequence"/>
</dbReference>
<name>A0A5B7IFK2_PORTR</name>
<dbReference type="AlphaFoldDB" id="A0A5B7IFK2"/>
<protein>
    <submittedName>
        <fullName evidence="1">Uncharacterized protein</fullName>
    </submittedName>
</protein>
<keyword evidence="2" id="KW-1185">Reference proteome</keyword>
<dbReference type="EMBL" id="VSRR010054866">
    <property type="protein sequence ID" value="MPC80736.1"/>
    <property type="molecule type" value="Genomic_DNA"/>
</dbReference>